<evidence type="ECO:0000313" key="2">
    <source>
        <dbReference type="EMBL" id="APD70460.1"/>
    </source>
</evidence>
<geneLocation type="plasmid" evidence="2">
    <name>unnamed</name>
</geneLocation>
<sequence length="47" mass="5463">MKKQKVKTKPANISTIEPGPCLHRGEKAKVRDRSRKEQHILQQRKKG</sequence>
<protein>
    <submittedName>
        <fullName evidence="2">Uncharacterized protein</fullName>
    </submittedName>
</protein>
<dbReference type="EMBL" id="KX029332">
    <property type="protein sequence ID" value="APD70826.1"/>
    <property type="molecule type" value="Genomic_DNA"/>
</dbReference>
<proteinExistence type="predicted"/>
<organism evidence="2">
    <name type="scientific">Klebsiella pneumoniae</name>
    <dbReference type="NCBI Taxonomy" id="573"/>
    <lineage>
        <taxon>Bacteria</taxon>
        <taxon>Pseudomonadati</taxon>
        <taxon>Pseudomonadota</taxon>
        <taxon>Gammaproteobacteria</taxon>
        <taxon>Enterobacterales</taxon>
        <taxon>Enterobacteriaceae</taxon>
        <taxon>Klebsiella/Raoultella group</taxon>
        <taxon>Klebsiella</taxon>
        <taxon>Klebsiella pneumoniae complex</taxon>
    </lineage>
</organism>
<evidence type="ECO:0000256" key="1">
    <source>
        <dbReference type="SAM" id="MobiDB-lite"/>
    </source>
</evidence>
<dbReference type="AlphaFoldDB" id="A0A1J0QYX6"/>
<feature type="region of interest" description="Disordered" evidence="1">
    <location>
        <begin position="1"/>
        <end position="47"/>
    </location>
</feature>
<feature type="compositionally biased region" description="Basic and acidic residues" evidence="1">
    <location>
        <begin position="23"/>
        <end position="39"/>
    </location>
</feature>
<keyword evidence="2" id="KW-0614">Plasmid</keyword>
<accession>A0A1J0QYX6</accession>
<reference evidence="2" key="1">
    <citation type="submission" date="2016-04" db="EMBL/GenBank/DDBJ databases">
        <title>Complete sequences of multidrug resistance plasmids bearing rmtG16S ribosomal RNA methyltransferase genes.</title>
        <authorList>
            <person name="Bueno M.F.C."/>
            <person name="Francisco G.R."/>
            <person name="Doi Y."/>
            <person name="Garcia D.O."/>
        </authorList>
    </citation>
    <scope>NUCLEOTIDE SEQUENCE</scope>
    <source>
        <strain evidence="2">K-109-R</strain>
        <strain evidence="3">Kp84/11</strain>
        <plasmid evidence="2">unnamed</plasmid>
    </source>
</reference>
<name>A0A1J0QYX6_KLEPN</name>
<dbReference type="EMBL" id="KX029331">
    <property type="protein sequence ID" value="APD70460.1"/>
    <property type="molecule type" value="Genomic_DNA"/>
</dbReference>
<evidence type="ECO:0000313" key="3">
    <source>
        <dbReference type="EMBL" id="APD70826.1"/>
    </source>
</evidence>